<comment type="caution">
    <text evidence="8">The sequence shown here is derived from an EMBL/GenBank/DDBJ whole genome shotgun (WGS) entry which is preliminary data.</text>
</comment>
<dbReference type="GO" id="GO:0043022">
    <property type="term" value="F:ribosome binding"/>
    <property type="evidence" value="ECO:0007669"/>
    <property type="project" value="InterPro"/>
</dbReference>
<dbReference type="GO" id="GO:0005743">
    <property type="term" value="C:mitochondrial inner membrane"/>
    <property type="evidence" value="ECO:0007669"/>
    <property type="project" value="UniProtKB-SubCell"/>
</dbReference>
<comment type="subcellular location">
    <subcellularLocation>
        <location evidence="1">Mitochondrion inner membrane</location>
        <topology evidence="1">Single-pass membrane protein</topology>
    </subcellularLocation>
</comment>
<reference evidence="8" key="2">
    <citation type="submission" date="2020-06" db="EMBL/GenBank/DDBJ databases">
        <title>Helianthus annuus Genome sequencing and assembly Release 2.</title>
        <authorList>
            <person name="Gouzy J."/>
            <person name="Langlade N."/>
            <person name="Munos S."/>
        </authorList>
    </citation>
    <scope>NUCLEOTIDE SEQUENCE</scope>
    <source>
        <tissue evidence="8">Leaves</tissue>
    </source>
</reference>
<evidence type="ECO:0000256" key="4">
    <source>
        <dbReference type="ARBA" id="ARBA00022989"/>
    </source>
</evidence>
<sequence>MNKVRRCASVSNDEIRGSIKLFNDELTLDNISRPLFVNMCKYNAIGLFGTDAYVRYMLRKRLQE</sequence>
<keyword evidence="9" id="KW-1185">Reference proteome</keyword>
<name>A0A9K3IAB0_HELAN</name>
<reference evidence="8" key="1">
    <citation type="journal article" date="2017" name="Nature">
        <title>The sunflower genome provides insights into oil metabolism, flowering and Asterid evolution.</title>
        <authorList>
            <person name="Badouin H."/>
            <person name="Gouzy J."/>
            <person name="Grassa C.J."/>
            <person name="Murat F."/>
            <person name="Staton S.E."/>
            <person name="Cottret L."/>
            <person name="Lelandais-Briere C."/>
            <person name="Owens G.L."/>
            <person name="Carrere S."/>
            <person name="Mayjonade B."/>
            <person name="Legrand L."/>
            <person name="Gill N."/>
            <person name="Kane N.C."/>
            <person name="Bowers J.E."/>
            <person name="Hubner S."/>
            <person name="Bellec A."/>
            <person name="Berard A."/>
            <person name="Berges H."/>
            <person name="Blanchet N."/>
            <person name="Boniface M.C."/>
            <person name="Brunel D."/>
            <person name="Catrice O."/>
            <person name="Chaidir N."/>
            <person name="Claudel C."/>
            <person name="Donnadieu C."/>
            <person name="Faraut T."/>
            <person name="Fievet G."/>
            <person name="Helmstetter N."/>
            <person name="King M."/>
            <person name="Knapp S.J."/>
            <person name="Lai Z."/>
            <person name="Le Paslier M.C."/>
            <person name="Lippi Y."/>
            <person name="Lorenzon L."/>
            <person name="Mandel J.R."/>
            <person name="Marage G."/>
            <person name="Marchand G."/>
            <person name="Marquand E."/>
            <person name="Bret-Mestries E."/>
            <person name="Morien E."/>
            <person name="Nambeesan S."/>
            <person name="Nguyen T."/>
            <person name="Pegot-Espagnet P."/>
            <person name="Pouilly N."/>
            <person name="Raftis F."/>
            <person name="Sallet E."/>
            <person name="Schiex T."/>
            <person name="Thomas J."/>
            <person name="Vandecasteele C."/>
            <person name="Vares D."/>
            <person name="Vear F."/>
            <person name="Vautrin S."/>
            <person name="Crespi M."/>
            <person name="Mangin B."/>
            <person name="Burke J.M."/>
            <person name="Salse J."/>
            <person name="Munos S."/>
            <person name="Vincourt P."/>
            <person name="Rieseberg L.H."/>
            <person name="Langlade N.B."/>
        </authorList>
    </citation>
    <scope>NUCLEOTIDE SEQUENCE</scope>
    <source>
        <tissue evidence="8">Leaves</tissue>
    </source>
</reference>
<dbReference type="Gramene" id="mRNA:HanXRQr2_Chr09g0410031">
    <property type="protein sequence ID" value="mRNA:HanXRQr2_Chr09g0410031"/>
    <property type="gene ID" value="HanXRQr2_Chr09g0410031"/>
</dbReference>
<dbReference type="AlphaFoldDB" id="A0A9K3IAB0"/>
<evidence type="ECO:0000256" key="6">
    <source>
        <dbReference type="ARBA" id="ARBA00023136"/>
    </source>
</evidence>
<dbReference type="EMBL" id="MNCJ02000324">
    <property type="protein sequence ID" value="KAF5792796.1"/>
    <property type="molecule type" value="Genomic_DNA"/>
</dbReference>
<dbReference type="PANTHER" id="PTHR14009:SF1">
    <property type="entry name" value="MITOCHONDRIAL PROTON_CALCIUM EXCHANGER PROTEIN"/>
    <property type="match status" value="1"/>
</dbReference>
<dbReference type="InterPro" id="IPR044202">
    <property type="entry name" value="LETM1/MDM38-like"/>
</dbReference>
<evidence type="ECO:0000313" key="9">
    <source>
        <dbReference type="Proteomes" id="UP000215914"/>
    </source>
</evidence>
<evidence type="ECO:0000256" key="1">
    <source>
        <dbReference type="ARBA" id="ARBA00004434"/>
    </source>
</evidence>
<organism evidence="8 9">
    <name type="scientific">Helianthus annuus</name>
    <name type="common">Common sunflower</name>
    <dbReference type="NCBI Taxonomy" id="4232"/>
    <lineage>
        <taxon>Eukaryota</taxon>
        <taxon>Viridiplantae</taxon>
        <taxon>Streptophyta</taxon>
        <taxon>Embryophyta</taxon>
        <taxon>Tracheophyta</taxon>
        <taxon>Spermatophyta</taxon>
        <taxon>Magnoliopsida</taxon>
        <taxon>eudicotyledons</taxon>
        <taxon>Gunneridae</taxon>
        <taxon>Pentapetalae</taxon>
        <taxon>asterids</taxon>
        <taxon>campanulids</taxon>
        <taxon>Asterales</taxon>
        <taxon>Asteraceae</taxon>
        <taxon>Asteroideae</taxon>
        <taxon>Heliantheae alliance</taxon>
        <taxon>Heliantheae</taxon>
        <taxon>Helianthus</taxon>
    </lineage>
</organism>
<evidence type="ECO:0000256" key="3">
    <source>
        <dbReference type="ARBA" id="ARBA00022792"/>
    </source>
</evidence>
<keyword evidence="4" id="KW-1133">Transmembrane helix</keyword>
<dbReference type="InterPro" id="IPR033122">
    <property type="entry name" value="LETM1-like_RBD"/>
</dbReference>
<keyword evidence="3" id="KW-0999">Mitochondrion inner membrane</keyword>
<evidence type="ECO:0000256" key="2">
    <source>
        <dbReference type="ARBA" id="ARBA00022692"/>
    </source>
</evidence>
<proteinExistence type="predicted"/>
<protein>
    <recommendedName>
        <fullName evidence="7">Letm1 RBD domain-containing protein</fullName>
    </recommendedName>
</protein>
<evidence type="ECO:0000259" key="7">
    <source>
        <dbReference type="Pfam" id="PF07766"/>
    </source>
</evidence>
<dbReference type="PANTHER" id="PTHR14009">
    <property type="entry name" value="LEUCINE ZIPPER-EF-HAND CONTAINING TRANSMEMBRANE PROTEIN"/>
    <property type="match status" value="1"/>
</dbReference>
<dbReference type="Pfam" id="PF07766">
    <property type="entry name" value="LETM1_RBD"/>
    <property type="match status" value="1"/>
</dbReference>
<keyword evidence="2" id="KW-0812">Transmembrane</keyword>
<evidence type="ECO:0000256" key="5">
    <source>
        <dbReference type="ARBA" id="ARBA00023128"/>
    </source>
</evidence>
<feature type="domain" description="Letm1 RBD" evidence="7">
    <location>
        <begin position="2"/>
        <end position="64"/>
    </location>
</feature>
<accession>A0A9K3IAB0</accession>
<gene>
    <name evidence="8" type="ORF">HanXRQr2_Chr09g0410031</name>
</gene>
<dbReference type="Proteomes" id="UP000215914">
    <property type="component" value="Unassembled WGS sequence"/>
</dbReference>
<keyword evidence="5" id="KW-0496">Mitochondrion</keyword>
<keyword evidence="6" id="KW-0472">Membrane</keyword>
<evidence type="ECO:0000313" key="8">
    <source>
        <dbReference type="EMBL" id="KAF5792796.1"/>
    </source>
</evidence>